<proteinExistence type="predicted"/>
<dbReference type="AlphaFoldDB" id="A0A382P4K7"/>
<accession>A0A382P4K7</accession>
<dbReference type="EMBL" id="UINC01103964">
    <property type="protein sequence ID" value="SVC66771.1"/>
    <property type="molecule type" value="Genomic_DNA"/>
</dbReference>
<dbReference type="CDD" id="cd00063">
    <property type="entry name" value="FN3"/>
    <property type="match status" value="1"/>
</dbReference>
<reference evidence="2" key="1">
    <citation type="submission" date="2018-05" db="EMBL/GenBank/DDBJ databases">
        <authorList>
            <person name="Lanie J.A."/>
            <person name="Ng W.-L."/>
            <person name="Kazmierczak K.M."/>
            <person name="Andrzejewski T.M."/>
            <person name="Davidsen T.M."/>
            <person name="Wayne K.J."/>
            <person name="Tettelin H."/>
            <person name="Glass J.I."/>
            <person name="Rusch D."/>
            <person name="Podicherti R."/>
            <person name="Tsui H.-C.T."/>
            <person name="Winkler M.E."/>
        </authorList>
    </citation>
    <scope>NUCLEOTIDE SEQUENCE</scope>
</reference>
<gene>
    <name evidence="2" type="ORF">METZ01_LOCUS319625</name>
</gene>
<evidence type="ECO:0000256" key="1">
    <source>
        <dbReference type="SAM" id="MobiDB-lite"/>
    </source>
</evidence>
<feature type="region of interest" description="Disordered" evidence="1">
    <location>
        <begin position="212"/>
        <end position="255"/>
    </location>
</feature>
<dbReference type="SUPFAM" id="SSF49265">
    <property type="entry name" value="Fibronectin type III"/>
    <property type="match status" value="1"/>
</dbReference>
<dbReference type="InterPro" id="IPR036116">
    <property type="entry name" value="FN3_sf"/>
</dbReference>
<feature type="compositionally biased region" description="Acidic residues" evidence="1">
    <location>
        <begin position="219"/>
        <end position="241"/>
    </location>
</feature>
<dbReference type="InterPro" id="IPR003961">
    <property type="entry name" value="FN3_dom"/>
</dbReference>
<name>A0A382P4K7_9ZZZZ</name>
<protein>
    <submittedName>
        <fullName evidence="2">Uncharacterized protein</fullName>
    </submittedName>
</protein>
<evidence type="ECO:0000313" key="2">
    <source>
        <dbReference type="EMBL" id="SVC66771.1"/>
    </source>
</evidence>
<sequence>MRNITATLVALLLATACSSAPSASSALSGQPTTPALNAPSTPTPPCASVTVNWAPVNTAGLLSFSLASKAQGGGWMGHGTHPPDARSFTIDGLVSGSHLFQILAVYDNGSAVLSRLVGAHIDEETVGDCPVVVRTIIVEGATPVDTSMPSITTTTRPHEPKPKCAEVIAAEALRNPVAAILPDEAPEYGPGSADYMTDTDGDGLIKWQERLLGTNPQDPDTDDDGFSDGLECFELDSDPLDPNDPGFPEVRALDD</sequence>
<organism evidence="2">
    <name type="scientific">marine metagenome</name>
    <dbReference type="NCBI Taxonomy" id="408172"/>
    <lineage>
        <taxon>unclassified sequences</taxon>
        <taxon>metagenomes</taxon>
        <taxon>ecological metagenomes</taxon>
    </lineage>
</organism>
<dbReference type="PROSITE" id="PS51257">
    <property type="entry name" value="PROKAR_LIPOPROTEIN"/>
    <property type="match status" value="1"/>
</dbReference>